<evidence type="ECO:0000256" key="1">
    <source>
        <dbReference type="ARBA" id="ARBA00022679"/>
    </source>
</evidence>
<dbReference type="RefSeq" id="WP_119847341.1">
    <property type="nucleotide sequence ID" value="NZ_CP032412.1"/>
</dbReference>
<gene>
    <name evidence="4" type="ORF">D5F53_08525</name>
</gene>
<dbReference type="InterPro" id="IPR050832">
    <property type="entry name" value="Bact_Acetyltransf"/>
</dbReference>
<dbReference type="EMBL" id="CP032412">
    <property type="protein sequence ID" value="AYB43321.1"/>
    <property type="molecule type" value="Genomic_DNA"/>
</dbReference>
<sequence>MNQEFTIVEIDRLETDTHHQLTELLIRVVEDGASVGFLAPLSYDEASAYWGDALGPGVTLWAAMQDGKMIGTVQLQCATKANGRHRAEVAKLMVDPASRRGGIGRALMLHLEPKAKAEGRTLLVLDTREGDPSNKLYQSLGYIQAGVIPDYAISSNGELAGTVLYYKRI</sequence>
<dbReference type="PANTHER" id="PTHR43877">
    <property type="entry name" value="AMINOALKYLPHOSPHONATE N-ACETYLTRANSFERASE-RELATED-RELATED"/>
    <property type="match status" value="1"/>
</dbReference>
<evidence type="ECO:0000313" key="5">
    <source>
        <dbReference type="Proteomes" id="UP000266552"/>
    </source>
</evidence>
<evidence type="ECO:0000256" key="2">
    <source>
        <dbReference type="ARBA" id="ARBA00023315"/>
    </source>
</evidence>
<dbReference type="CDD" id="cd04301">
    <property type="entry name" value="NAT_SF"/>
    <property type="match status" value="1"/>
</dbReference>
<proteinExistence type="predicted"/>
<dbReference type="InterPro" id="IPR000182">
    <property type="entry name" value="GNAT_dom"/>
</dbReference>
<keyword evidence="5" id="KW-1185">Reference proteome</keyword>
<protein>
    <submittedName>
        <fullName evidence="4">GNAT family N-acetyltransferase</fullName>
    </submittedName>
</protein>
<keyword evidence="2" id="KW-0012">Acyltransferase</keyword>
<dbReference type="PROSITE" id="PS51186">
    <property type="entry name" value="GNAT"/>
    <property type="match status" value="1"/>
</dbReference>
<accession>A0A385TIK7</accession>
<keyword evidence="1 4" id="KW-0808">Transferase</keyword>
<dbReference type="PANTHER" id="PTHR43877:SF2">
    <property type="entry name" value="AMINOALKYLPHOSPHONATE N-ACETYLTRANSFERASE-RELATED"/>
    <property type="match status" value="1"/>
</dbReference>
<evidence type="ECO:0000313" key="4">
    <source>
        <dbReference type="EMBL" id="AYB43321.1"/>
    </source>
</evidence>
<dbReference type="SUPFAM" id="SSF55729">
    <property type="entry name" value="Acyl-CoA N-acyltransferases (Nat)"/>
    <property type="match status" value="1"/>
</dbReference>
<dbReference type="InterPro" id="IPR016181">
    <property type="entry name" value="Acyl_CoA_acyltransferase"/>
</dbReference>
<name>A0A385TIK7_PAELA</name>
<dbReference type="Gene3D" id="3.40.630.30">
    <property type="match status" value="1"/>
</dbReference>
<feature type="domain" description="N-acetyltransferase" evidence="3">
    <location>
        <begin position="8"/>
        <end position="169"/>
    </location>
</feature>
<dbReference type="Proteomes" id="UP000266552">
    <property type="component" value="Chromosome"/>
</dbReference>
<evidence type="ECO:0000259" key="3">
    <source>
        <dbReference type="PROSITE" id="PS51186"/>
    </source>
</evidence>
<dbReference type="GO" id="GO:0016747">
    <property type="term" value="F:acyltransferase activity, transferring groups other than amino-acyl groups"/>
    <property type="evidence" value="ECO:0007669"/>
    <property type="project" value="InterPro"/>
</dbReference>
<dbReference type="AlphaFoldDB" id="A0A385TIK7"/>
<reference evidence="4 5" key="1">
    <citation type="submission" date="2018-09" db="EMBL/GenBank/DDBJ databases">
        <title>Genome Sequence of Paenibacillus lautus Strain E7593-69, Azo Dye-Degrading Bacteria, Isolated from Commercial Tattoo Inks.</title>
        <authorList>
            <person name="Nho S.W."/>
            <person name="Kim S.-J."/>
            <person name="Kweon O."/>
            <person name="Cerniglia C.E."/>
        </authorList>
    </citation>
    <scope>NUCLEOTIDE SEQUENCE [LARGE SCALE GENOMIC DNA]</scope>
    <source>
        <strain evidence="4 5">E7593-69</strain>
    </source>
</reference>
<dbReference type="KEGG" id="plw:D5F53_08525"/>
<dbReference type="Pfam" id="PF00583">
    <property type="entry name" value="Acetyltransf_1"/>
    <property type="match status" value="1"/>
</dbReference>
<organism evidence="4 5">
    <name type="scientific">Paenibacillus lautus</name>
    <name type="common">Bacillus lautus</name>
    <dbReference type="NCBI Taxonomy" id="1401"/>
    <lineage>
        <taxon>Bacteria</taxon>
        <taxon>Bacillati</taxon>
        <taxon>Bacillota</taxon>
        <taxon>Bacilli</taxon>
        <taxon>Bacillales</taxon>
        <taxon>Paenibacillaceae</taxon>
        <taxon>Paenibacillus</taxon>
    </lineage>
</organism>